<sequence length="359" mass="40130">MNADAALRRSQSLVERGTTLQNGLLIGSITSVSAAGDLDISRRVSQIVVGSYAYYSVEEITALCTAASSRLRVALSQISPKPLLSNDIATRVFEAALYIPPTQKKKWWSKWRPGTKENKENSNHNTVNTKDLCVMNVALCKSIEYASAPCDDETPTSLHRRIPILASECITFLKSNGLKSNGIFRVNGSEKRMAQLAKEFDSAPTYGSGFKFEGYTVYDVADFLKKFIRGFPEPLLSTDLYPFFLKCLEVPVEGGQRLKAFRWLLMLLPPPHLVLLEQLLDLFSKVIQYADVNQMTSNNLARIISPNILKPKTEKQALENYDQFSFTSRDFKPMDIIDVAYLLKKPKLAVTAPTLSNSK</sequence>
<name>A0AAD5XFF2_9FUNG</name>
<organism evidence="3 4">
    <name type="scientific">Physocladia obscura</name>
    <dbReference type="NCBI Taxonomy" id="109957"/>
    <lineage>
        <taxon>Eukaryota</taxon>
        <taxon>Fungi</taxon>
        <taxon>Fungi incertae sedis</taxon>
        <taxon>Chytridiomycota</taxon>
        <taxon>Chytridiomycota incertae sedis</taxon>
        <taxon>Chytridiomycetes</taxon>
        <taxon>Chytridiales</taxon>
        <taxon>Chytriomycetaceae</taxon>
        <taxon>Physocladia</taxon>
    </lineage>
</organism>
<evidence type="ECO:0000313" key="3">
    <source>
        <dbReference type="EMBL" id="KAJ3112098.1"/>
    </source>
</evidence>
<dbReference type="PROSITE" id="PS50238">
    <property type="entry name" value="RHOGAP"/>
    <property type="match status" value="1"/>
</dbReference>
<dbReference type="PANTHER" id="PTHR15228">
    <property type="entry name" value="SPERMATHECAL PHYSIOLOGY VARIANT"/>
    <property type="match status" value="1"/>
</dbReference>
<dbReference type="Proteomes" id="UP001211907">
    <property type="component" value="Unassembled WGS sequence"/>
</dbReference>
<proteinExistence type="predicted"/>
<feature type="domain" description="Rho-GAP" evidence="2">
    <location>
        <begin position="156"/>
        <end position="349"/>
    </location>
</feature>
<dbReference type="InterPro" id="IPR000198">
    <property type="entry name" value="RhoGAP_dom"/>
</dbReference>
<dbReference type="InterPro" id="IPR008936">
    <property type="entry name" value="Rho_GTPase_activation_prot"/>
</dbReference>
<accession>A0AAD5XFF2</accession>
<evidence type="ECO:0000313" key="4">
    <source>
        <dbReference type="Proteomes" id="UP001211907"/>
    </source>
</evidence>
<reference evidence="3" key="1">
    <citation type="submission" date="2020-05" db="EMBL/GenBank/DDBJ databases">
        <title>Phylogenomic resolution of chytrid fungi.</title>
        <authorList>
            <person name="Stajich J.E."/>
            <person name="Amses K."/>
            <person name="Simmons R."/>
            <person name="Seto K."/>
            <person name="Myers J."/>
            <person name="Bonds A."/>
            <person name="Quandt C.A."/>
            <person name="Barry K."/>
            <person name="Liu P."/>
            <person name="Grigoriev I."/>
            <person name="Longcore J.E."/>
            <person name="James T.Y."/>
        </authorList>
    </citation>
    <scope>NUCLEOTIDE SEQUENCE</scope>
    <source>
        <strain evidence="3">JEL0513</strain>
    </source>
</reference>
<feature type="non-terminal residue" evidence="3">
    <location>
        <position position="359"/>
    </location>
</feature>
<dbReference type="AlphaFoldDB" id="A0AAD5XFF2"/>
<keyword evidence="4" id="KW-1185">Reference proteome</keyword>
<dbReference type="Pfam" id="PF00620">
    <property type="entry name" value="RhoGAP"/>
    <property type="match status" value="1"/>
</dbReference>
<evidence type="ECO:0000256" key="1">
    <source>
        <dbReference type="ARBA" id="ARBA00022468"/>
    </source>
</evidence>
<dbReference type="InterPro" id="IPR051025">
    <property type="entry name" value="RhoGAP"/>
</dbReference>
<comment type="caution">
    <text evidence="3">The sequence shown here is derived from an EMBL/GenBank/DDBJ whole genome shotgun (WGS) entry which is preliminary data.</text>
</comment>
<dbReference type="EMBL" id="JADGJH010001573">
    <property type="protein sequence ID" value="KAJ3112098.1"/>
    <property type="molecule type" value="Genomic_DNA"/>
</dbReference>
<gene>
    <name evidence="3" type="ORF">HK100_002453</name>
</gene>
<dbReference type="Gene3D" id="1.10.555.10">
    <property type="entry name" value="Rho GTPase activation protein"/>
    <property type="match status" value="1"/>
</dbReference>
<keyword evidence="1" id="KW-0343">GTPase activation</keyword>
<protein>
    <recommendedName>
        <fullName evidence="2">Rho-GAP domain-containing protein</fullName>
    </recommendedName>
</protein>
<dbReference type="SMART" id="SM00324">
    <property type="entry name" value="RhoGAP"/>
    <property type="match status" value="1"/>
</dbReference>
<evidence type="ECO:0000259" key="2">
    <source>
        <dbReference type="PROSITE" id="PS50238"/>
    </source>
</evidence>
<dbReference type="GO" id="GO:0005096">
    <property type="term" value="F:GTPase activator activity"/>
    <property type="evidence" value="ECO:0007669"/>
    <property type="project" value="UniProtKB-KW"/>
</dbReference>
<dbReference type="PANTHER" id="PTHR15228:SF25">
    <property type="entry name" value="F-BAR DOMAIN-CONTAINING PROTEIN"/>
    <property type="match status" value="1"/>
</dbReference>
<dbReference type="SUPFAM" id="SSF48350">
    <property type="entry name" value="GTPase activation domain, GAP"/>
    <property type="match status" value="1"/>
</dbReference>
<dbReference type="GO" id="GO:0007165">
    <property type="term" value="P:signal transduction"/>
    <property type="evidence" value="ECO:0007669"/>
    <property type="project" value="InterPro"/>
</dbReference>